<organism evidence="2 3">
    <name type="scientific">Burkholderia ubonensis</name>
    <dbReference type="NCBI Taxonomy" id="101571"/>
    <lineage>
        <taxon>Bacteria</taxon>
        <taxon>Pseudomonadati</taxon>
        <taxon>Pseudomonadota</taxon>
        <taxon>Betaproteobacteria</taxon>
        <taxon>Burkholderiales</taxon>
        <taxon>Burkholderiaceae</taxon>
        <taxon>Burkholderia</taxon>
        <taxon>Burkholderia cepacia complex</taxon>
    </lineage>
</organism>
<dbReference type="Pfam" id="PF06551">
    <property type="entry name" value="DUF1120"/>
    <property type="match status" value="1"/>
</dbReference>
<evidence type="ECO:0000313" key="2">
    <source>
        <dbReference type="EMBL" id="RQP70609.1"/>
    </source>
</evidence>
<feature type="signal peptide" evidence="1">
    <location>
        <begin position="1"/>
        <end position="24"/>
    </location>
</feature>
<evidence type="ECO:0000256" key="1">
    <source>
        <dbReference type="SAM" id="SignalP"/>
    </source>
</evidence>
<evidence type="ECO:0000313" key="3">
    <source>
        <dbReference type="Proteomes" id="UP000273734"/>
    </source>
</evidence>
<proteinExistence type="predicted"/>
<comment type="caution">
    <text evidence="2">The sequence shown here is derived from an EMBL/GenBank/DDBJ whole genome shotgun (WGS) entry which is preliminary data.</text>
</comment>
<name>A0AB74D453_9BURK</name>
<accession>A0AB74D453</accession>
<keyword evidence="1" id="KW-0732">Signal</keyword>
<sequence>MKLHQHVLAFSAASAMLFAGAAHAEAPTANLYVKGRLDVPTCTISSPNDGTYDFGNIGSTMIKTGTATTALDPKSQTWTASCGAKTYLSFSMTDNRKDSVSSPGDSNFGLGNVNETGKLGYYQITMENAMVDNVASNVYATNNGTISSNTAGSSKKLSSNSAYQHGWAKGTTAQAMGEVFTADLVVAPTLAGSATMNGPLTDAVDLDGSATLTFAFGL</sequence>
<reference evidence="2 3" key="1">
    <citation type="submission" date="2018-08" db="EMBL/GenBank/DDBJ databases">
        <title>Comparative analysis of Burkholderia isolates from Puerto Rico.</title>
        <authorList>
            <person name="Hall C."/>
            <person name="Sahl J."/>
            <person name="Wagner D."/>
        </authorList>
    </citation>
    <scope>NUCLEOTIDE SEQUENCE [LARGE SCALE GENOMIC DNA]</scope>
    <source>
        <strain evidence="2 3">Bp8964</strain>
    </source>
</reference>
<feature type="chain" id="PRO_5044499813" evidence="1">
    <location>
        <begin position="25"/>
        <end position="218"/>
    </location>
</feature>
<dbReference type="Proteomes" id="UP000273734">
    <property type="component" value="Unassembled WGS sequence"/>
</dbReference>
<protein>
    <submittedName>
        <fullName evidence="2">DUF1120 domain-containing protein</fullName>
    </submittedName>
</protein>
<dbReference type="AlphaFoldDB" id="A0AB74D453"/>
<dbReference type="EMBL" id="QTNY01000027">
    <property type="protein sequence ID" value="RQP70609.1"/>
    <property type="molecule type" value="Genomic_DNA"/>
</dbReference>
<dbReference type="InterPro" id="IPR010546">
    <property type="entry name" value="DUF1120"/>
</dbReference>
<dbReference type="RefSeq" id="WP_095411533.1">
    <property type="nucleotide sequence ID" value="NZ_NQMX01000061.1"/>
</dbReference>
<gene>
    <name evidence="2" type="ORF">DF015_29595</name>
</gene>